<dbReference type="GO" id="GO:0036064">
    <property type="term" value="C:ciliary basal body"/>
    <property type="evidence" value="ECO:0007669"/>
    <property type="project" value="TreeGrafter"/>
</dbReference>
<reference evidence="4" key="2">
    <citation type="submission" date="2025-09" db="UniProtKB">
        <authorList>
            <consortium name="Ensembl"/>
        </authorList>
    </citation>
    <scope>IDENTIFICATION</scope>
</reference>
<feature type="compositionally biased region" description="Low complexity" evidence="2">
    <location>
        <begin position="863"/>
        <end position="873"/>
    </location>
</feature>
<dbReference type="PANTHER" id="PTHR33689:SF1">
    <property type="entry name" value="FAS-BINDING FACTOR 1"/>
    <property type="match status" value="1"/>
</dbReference>
<dbReference type="InterPro" id="IPR033561">
    <property type="entry name" value="FBF1"/>
</dbReference>
<feature type="region of interest" description="Disordered" evidence="2">
    <location>
        <begin position="373"/>
        <end position="393"/>
    </location>
</feature>
<dbReference type="GO" id="GO:0090162">
    <property type="term" value="P:establishment of epithelial cell polarity"/>
    <property type="evidence" value="ECO:0007669"/>
    <property type="project" value="InterPro"/>
</dbReference>
<protein>
    <recommendedName>
        <fullName evidence="3">Fas-binding factor 1 C-terminal domain-containing protein</fullName>
    </recommendedName>
</protein>
<evidence type="ECO:0000256" key="1">
    <source>
        <dbReference type="SAM" id="Coils"/>
    </source>
</evidence>
<feature type="compositionally biased region" description="Basic and acidic residues" evidence="2">
    <location>
        <begin position="92"/>
        <end position="103"/>
    </location>
</feature>
<reference evidence="4" key="1">
    <citation type="submission" date="2025-08" db="UniProtKB">
        <authorList>
            <consortium name="Ensembl"/>
        </authorList>
    </citation>
    <scope>IDENTIFICATION</scope>
</reference>
<evidence type="ECO:0000256" key="2">
    <source>
        <dbReference type="SAM" id="MobiDB-lite"/>
    </source>
</evidence>
<dbReference type="GO" id="GO:0097539">
    <property type="term" value="C:ciliary transition fiber"/>
    <property type="evidence" value="ECO:0007669"/>
    <property type="project" value="InterPro"/>
</dbReference>
<dbReference type="PANTHER" id="PTHR33689">
    <property type="entry name" value="FAS-BINDING FACTOR 1"/>
    <property type="match status" value="1"/>
</dbReference>
<dbReference type="Ensembl" id="ENSSOCT00000008506.1">
    <property type="protein sequence ID" value="ENSSOCP00000008296.1"/>
    <property type="gene ID" value="ENSSOCG00000006287.1"/>
</dbReference>
<feature type="coiled-coil region" evidence="1">
    <location>
        <begin position="503"/>
        <end position="585"/>
    </location>
</feature>
<feature type="compositionally biased region" description="Basic and acidic residues" evidence="2">
    <location>
        <begin position="175"/>
        <end position="207"/>
    </location>
</feature>
<feature type="compositionally biased region" description="Basic and acidic residues" evidence="2">
    <location>
        <begin position="234"/>
        <end position="245"/>
    </location>
</feature>
<evidence type="ECO:0000313" key="4">
    <source>
        <dbReference type="Ensembl" id="ENSSOCP00000008296.1"/>
    </source>
</evidence>
<feature type="domain" description="Fas-binding factor 1 C-terminal" evidence="3">
    <location>
        <begin position="754"/>
        <end position="899"/>
    </location>
</feature>
<feature type="region of interest" description="Disordered" evidence="2">
    <location>
        <begin position="852"/>
        <end position="895"/>
    </location>
</feature>
<evidence type="ECO:0000259" key="3">
    <source>
        <dbReference type="Pfam" id="PF21007"/>
    </source>
</evidence>
<accession>A0A8D0F029</accession>
<feature type="compositionally biased region" description="Low complexity" evidence="2">
    <location>
        <begin position="280"/>
        <end position="301"/>
    </location>
</feature>
<dbReference type="Pfam" id="PF21007">
    <property type="entry name" value="FBF1"/>
    <property type="match status" value="2"/>
</dbReference>
<dbReference type="Proteomes" id="UP000694551">
    <property type="component" value="Unplaced"/>
</dbReference>
<feature type="compositionally biased region" description="Basic and acidic residues" evidence="2">
    <location>
        <begin position="143"/>
        <end position="167"/>
    </location>
</feature>
<dbReference type="GO" id="GO:0060271">
    <property type="term" value="P:cilium assembly"/>
    <property type="evidence" value="ECO:0007669"/>
    <property type="project" value="InterPro"/>
</dbReference>
<evidence type="ECO:0000313" key="5">
    <source>
        <dbReference type="Proteomes" id="UP000694551"/>
    </source>
</evidence>
<sequence length="939" mass="105420">MEADLLGASRPGSAPGKTTVKGPGKGEKEILWPLFAGESGPVMEKKPLSSFAASRQYRKFNLEDLDDPLSGLLSDEEQDAPKKPSPTGTKSISEEKQSKEKEPPAAQTPLRTAAPVQRRKEIPFEDDGDDLLDALGLGSSPGRDGKQGKKAEEEEVRPARAMLDELLGRGSVARTLEEPGLGERREVTQEAKYQKQPEKEEGRRKDFVFGAYEPSVASTAKGRPARRQPLSRFSAEKNSELKAEPLSKAPPTASQSPARGRRNRGAWLGLKDEDFLDLELSSPSKASPAGSSPSPLPAAEEAATKTDPMEEEDWLSAALRRKKAQAQAKAQEGNAKPSEAPVEGLPPRSPLRRCCASLVSLCPHRPPVPWLSTAKQASAHPSEAAQGDPSRDASAPGAFHVVVWFGQQDAERVPPALQKQPAESPGLGLLHERRLGAPTAQPHEDVTGCQAALLRVQARVAELESQVRTLELARAEDRLLLESLRQRHQEDLNLLESTHRSQVKVLEETCRQREQRLRQEKEQLVAQLLGQRQEAEQARAELEQRNALELERLRELQRASVQELRREHDEQLQRLKQMKDQEVEAVTSATLTLNGVMDRMEKFFSDLRDFLQKMEATQQSTSRELAMGAQTQEKQLKVLQDSLLQQQRDAEEERRRFQAVVAKMEARLDEQTRLLEQERQRALAERSRVESLQHSLEEEQRAVTQQLSVERAEMERAKVRWGGDLQVLFTCPVSLSGAALRSSRGAWGQSFPCRERAEMKMQLHTLRAREEQLAREKELLDKSWQELKAEREKVNGAALRVRQQEEELKSLSSQKYEEGQRALREAIRVDSQHQSRLQALQQQLEQLRQQEERLHQDRLSTAQQRSQLQQLRQELPNSPTMLRTAGRDSSAPASGFSSTLRKALCLLPVGRDDHYYLDNEQLFLESLKKAPYNVASLPG</sequence>
<proteinExistence type="predicted"/>
<name>A0A8D0F029_STROC</name>
<feature type="domain" description="Fas-binding factor 1 C-terminal" evidence="3">
    <location>
        <begin position="470"/>
        <end position="718"/>
    </location>
</feature>
<dbReference type="AlphaFoldDB" id="A0A8D0F029"/>
<feature type="region of interest" description="Disordered" evidence="2">
    <location>
        <begin position="1"/>
        <end position="26"/>
    </location>
</feature>
<dbReference type="InterPro" id="IPR049390">
    <property type="entry name" value="FBF1_C"/>
</dbReference>
<feature type="region of interest" description="Disordered" evidence="2">
    <location>
        <begin position="66"/>
        <end position="349"/>
    </location>
</feature>
<feature type="coiled-coil region" evidence="1">
    <location>
        <begin position="629"/>
        <end position="685"/>
    </location>
</feature>
<organism evidence="4 5">
    <name type="scientific">Strix occidentalis caurina</name>
    <name type="common">northern spotted owl</name>
    <dbReference type="NCBI Taxonomy" id="311401"/>
    <lineage>
        <taxon>Eukaryota</taxon>
        <taxon>Metazoa</taxon>
        <taxon>Chordata</taxon>
        <taxon>Craniata</taxon>
        <taxon>Vertebrata</taxon>
        <taxon>Euteleostomi</taxon>
        <taxon>Archelosauria</taxon>
        <taxon>Archosauria</taxon>
        <taxon>Dinosauria</taxon>
        <taxon>Saurischia</taxon>
        <taxon>Theropoda</taxon>
        <taxon>Coelurosauria</taxon>
        <taxon>Aves</taxon>
        <taxon>Neognathae</taxon>
        <taxon>Neoaves</taxon>
        <taxon>Telluraves</taxon>
        <taxon>Strigiformes</taxon>
        <taxon>Strigidae</taxon>
        <taxon>Strix</taxon>
    </lineage>
</organism>
<keyword evidence="1" id="KW-0175">Coiled coil</keyword>
<dbReference type="GO" id="GO:0005814">
    <property type="term" value="C:centriole"/>
    <property type="evidence" value="ECO:0007669"/>
    <property type="project" value="TreeGrafter"/>
</dbReference>
<keyword evidence="5" id="KW-1185">Reference proteome</keyword>